<name>A0A4Q5IV30_9ACTN</name>
<keyword evidence="4" id="KW-1185">Reference proteome</keyword>
<dbReference type="Proteomes" id="UP000291189">
    <property type="component" value="Unassembled WGS sequence"/>
</dbReference>
<dbReference type="InterPro" id="IPR036188">
    <property type="entry name" value="FAD/NAD-bd_sf"/>
</dbReference>
<protein>
    <submittedName>
        <fullName evidence="3">FAD-binding oxidoreductase</fullName>
    </submittedName>
</protein>
<gene>
    <name evidence="3" type="ORF">ETU37_21730</name>
</gene>
<evidence type="ECO:0000313" key="3">
    <source>
        <dbReference type="EMBL" id="RYU09653.1"/>
    </source>
</evidence>
<keyword evidence="1" id="KW-0812">Transmembrane</keyword>
<evidence type="ECO:0000259" key="2">
    <source>
        <dbReference type="Pfam" id="PF01266"/>
    </source>
</evidence>
<dbReference type="Pfam" id="PF01266">
    <property type="entry name" value="DAO"/>
    <property type="match status" value="1"/>
</dbReference>
<dbReference type="EMBL" id="SDPU01000035">
    <property type="protein sequence ID" value="RYU09653.1"/>
    <property type="molecule type" value="Genomic_DNA"/>
</dbReference>
<feature type="domain" description="FAD dependent oxidoreductase" evidence="2">
    <location>
        <begin position="11"/>
        <end position="353"/>
    </location>
</feature>
<dbReference type="SUPFAM" id="SSF51905">
    <property type="entry name" value="FAD/NAD(P)-binding domain"/>
    <property type="match status" value="1"/>
</dbReference>
<dbReference type="AlphaFoldDB" id="A0A4Q5IV30"/>
<dbReference type="OrthoDB" id="9815989at2"/>
<accession>A0A4Q5IV30</accession>
<keyword evidence="1" id="KW-1133">Transmembrane helix</keyword>
<reference evidence="3 4" key="1">
    <citation type="submission" date="2019-01" db="EMBL/GenBank/DDBJ databases">
        <title>Nocardioides guangzhouensis sp. nov., an actinobacterium isolated from soil.</title>
        <authorList>
            <person name="Fu Y."/>
            <person name="Cai Y."/>
            <person name="Lin Z."/>
            <person name="Chen P."/>
        </authorList>
    </citation>
    <scope>NUCLEOTIDE SEQUENCE [LARGE SCALE GENOMIC DNA]</scope>
    <source>
        <strain evidence="3 4">NBRC 105384</strain>
    </source>
</reference>
<dbReference type="Gene3D" id="3.30.9.10">
    <property type="entry name" value="D-Amino Acid Oxidase, subunit A, domain 2"/>
    <property type="match status" value="1"/>
</dbReference>
<sequence length="375" mass="41105">MSDGTPGSQHDALVIGGGFFGVCIASYLVRQRGLKRVCLVEREGELLTRASFHNQARVHNGYHYPRSFTTAFRSRVNLPRFISDWPDAVVTDFTKLYAIARRNSKVTSRQFVKFCREIGATVAPAADQFANLFQPRLIDTIFEVAEWAFDATVLGSWAAKELEGLDVDVRLSTRATEVSPASPAELRVTTVGPGGTDEVVSRLVFNCSYAGINQVGGSFAGVRTGIKQEITEMAMVKVPPALSRVGVTVMDGPFYSLMPFPSRGLHSLSHVRYTPHSSWVDQPGLDPYARLDGYQGGSRAAWMLRDAGRYMPKIAESVHVDSSFEVKAVLMKNENDDGRPILVEQDAAMPGFFSVLGGKIDNIYDVLESLDAASL</sequence>
<organism evidence="3 4">
    <name type="scientific">Nocardioides iriomotensis</name>
    <dbReference type="NCBI Taxonomy" id="715784"/>
    <lineage>
        <taxon>Bacteria</taxon>
        <taxon>Bacillati</taxon>
        <taxon>Actinomycetota</taxon>
        <taxon>Actinomycetes</taxon>
        <taxon>Propionibacteriales</taxon>
        <taxon>Nocardioidaceae</taxon>
        <taxon>Nocardioides</taxon>
    </lineage>
</organism>
<comment type="caution">
    <text evidence="3">The sequence shown here is derived from an EMBL/GenBank/DDBJ whole genome shotgun (WGS) entry which is preliminary data.</text>
</comment>
<feature type="transmembrane region" description="Helical" evidence="1">
    <location>
        <begin position="12"/>
        <end position="29"/>
    </location>
</feature>
<evidence type="ECO:0000313" key="4">
    <source>
        <dbReference type="Proteomes" id="UP000291189"/>
    </source>
</evidence>
<proteinExistence type="predicted"/>
<dbReference type="RefSeq" id="WP_129989418.1">
    <property type="nucleotide sequence ID" value="NZ_SDPU01000035.1"/>
</dbReference>
<evidence type="ECO:0000256" key="1">
    <source>
        <dbReference type="SAM" id="Phobius"/>
    </source>
</evidence>
<dbReference type="InterPro" id="IPR006076">
    <property type="entry name" value="FAD-dep_OxRdtase"/>
</dbReference>
<keyword evidence="1" id="KW-0472">Membrane</keyword>
<dbReference type="Gene3D" id="3.50.50.60">
    <property type="entry name" value="FAD/NAD(P)-binding domain"/>
    <property type="match status" value="1"/>
</dbReference>